<proteinExistence type="predicted"/>
<dbReference type="Gene3D" id="3.80.10.10">
    <property type="entry name" value="Ribonuclease Inhibitor"/>
    <property type="match status" value="2"/>
</dbReference>
<keyword evidence="2" id="KW-1185">Reference proteome</keyword>
<reference evidence="1 2" key="1">
    <citation type="journal article" date="2014" name="BMC Genomics">
        <title>Genome sequencing of four Aureobasidium pullulans varieties: biotechnological potential, stress tolerance, and description of new species.</title>
        <authorList>
            <person name="Gostin Ar C."/>
            <person name="Ohm R.A."/>
            <person name="Kogej T."/>
            <person name="Sonjak S."/>
            <person name="Turk M."/>
            <person name="Zajc J."/>
            <person name="Zalar P."/>
            <person name="Grube M."/>
            <person name="Sun H."/>
            <person name="Han J."/>
            <person name="Sharma A."/>
            <person name="Chiniquy J."/>
            <person name="Ngan C.Y."/>
            <person name="Lipzen A."/>
            <person name="Barry K."/>
            <person name="Grigoriev I.V."/>
            <person name="Gunde-Cimerman N."/>
        </authorList>
    </citation>
    <scope>NUCLEOTIDE SEQUENCE [LARGE SCALE GENOMIC DNA]</scope>
    <source>
        <strain evidence="1 2">CBS 147.97</strain>
    </source>
</reference>
<dbReference type="HOGENOM" id="CLU_042058_0_0_1"/>
<dbReference type="InterPro" id="IPR032675">
    <property type="entry name" value="LRR_dom_sf"/>
</dbReference>
<dbReference type="Proteomes" id="UP000027730">
    <property type="component" value="Unassembled WGS sequence"/>
</dbReference>
<evidence type="ECO:0008006" key="3">
    <source>
        <dbReference type="Google" id="ProtNLM"/>
    </source>
</evidence>
<sequence length="403" mass="45713">MAYLRLPPELLLMVMRQVDHGERYSAAQKSLRNAILVNHEWAEAGTDILWKSPTATALAAVSPDRRQYYANKISDLCFEDVEEGVHHATFKGLSFPRLKTVYIERVKLKKHAKLYLTQYMQPQLRTFYFMGGGLCENALTTLASNCPALEELTLDDSIDASNHVRHLKFLKDCKSLEVICLGYGWSELITPELFAGLVGHERLEKLDIRPLVEDYTIQEALSMTSNPFCNLHNLHLRLESQSVARIASIAPSLAILFLIIEDSEHDALASLEPLSNMIHLELTFLDDTELSPQGFRALENMKGLENLLIESRGALIDAIWMDDHLFAEFMSNLPNLTNLDFKLDSVITAEALTSLAKSHPTMDSLDIFGEFDLSDWARLTQPLFPNLLRLVLERPLFEGRTRR</sequence>
<dbReference type="RefSeq" id="XP_013427940.1">
    <property type="nucleotide sequence ID" value="XM_013572486.1"/>
</dbReference>
<dbReference type="GeneID" id="25410242"/>
<dbReference type="SUPFAM" id="SSF52047">
    <property type="entry name" value="RNI-like"/>
    <property type="match status" value="1"/>
</dbReference>
<dbReference type="AlphaFoldDB" id="A0A074WLE6"/>
<name>A0A074WLE6_9PEZI</name>
<dbReference type="OrthoDB" id="2305901at2759"/>
<gene>
    <name evidence="1" type="ORF">M436DRAFT_44915</name>
</gene>
<dbReference type="EMBL" id="KL584708">
    <property type="protein sequence ID" value="KEQ73945.1"/>
    <property type="molecule type" value="Genomic_DNA"/>
</dbReference>
<evidence type="ECO:0000313" key="2">
    <source>
        <dbReference type="Proteomes" id="UP000027730"/>
    </source>
</evidence>
<organism evidence="1 2">
    <name type="scientific">Aureobasidium namibiae CBS 147.97</name>
    <dbReference type="NCBI Taxonomy" id="1043004"/>
    <lineage>
        <taxon>Eukaryota</taxon>
        <taxon>Fungi</taxon>
        <taxon>Dikarya</taxon>
        <taxon>Ascomycota</taxon>
        <taxon>Pezizomycotina</taxon>
        <taxon>Dothideomycetes</taxon>
        <taxon>Dothideomycetidae</taxon>
        <taxon>Dothideales</taxon>
        <taxon>Saccotheciaceae</taxon>
        <taxon>Aureobasidium</taxon>
    </lineage>
</organism>
<protein>
    <recommendedName>
        <fullName evidence="3">F-box domain-containing protein</fullName>
    </recommendedName>
</protein>
<evidence type="ECO:0000313" key="1">
    <source>
        <dbReference type="EMBL" id="KEQ73945.1"/>
    </source>
</evidence>
<accession>A0A074WLE6</accession>